<dbReference type="EMBL" id="JAENSR010000005">
    <property type="protein sequence ID" value="MBK3460971.1"/>
    <property type="molecule type" value="Genomic_DNA"/>
</dbReference>
<protein>
    <submittedName>
        <fullName evidence="13">Methyl-accepting chemotaxis protein</fullName>
    </submittedName>
</protein>
<accession>A0A5P1DCE3</accession>
<dbReference type="InterPro" id="IPR003660">
    <property type="entry name" value="HAMP_dom"/>
</dbReference>
<dbReference type="Pfam" id="PF00015">
    <property type="entry name" value="MCPsignal"/>
    <property type="match status" value="1"/>
</dbReference>
<keyword evidence="2" id="KW-1003">Cell membrane</keyword>
<dbReference type="OrthoDB" id="7024925at2"/>
<keyword evidence="4" id="KW-0812">Transmembrane</keyword>
<dbReference type="CDD" id="cd11386">
    <property type="entry name" value="MCP_signal"/>
    <property type="match status" value="1"/>
</dbReference>
<sequence>MRLKLLTNLNTLLLVAVCLALGATLWWSQRALERPYLLMERYLGLSQIFQNQAARNIDDYLASGDALRLSSASQSLESLLKQLDELPAELAQNLRPSLADLETFSKTALLAAGKLAGDPQALLLQAERELGANLEQLSQYAGAVNSTDAARYLPPLLAASQHLGKLSLARDKLMGSGRAELADEVEREIANIRTQADLLAQLPLLGVKASAESNTDDFSALMGLENTEKTEAQDTGVDLKRELNSLLTRYPAELQRTREQIQQRADLAASTQLKIASVQQAIAGLEPVVRAQHATIQGEVRVMQGMMIGLILLIALLIDTLQRRLARVLTNLAPALSTWADGDFSQPITLGKTNRELHAIEASLNRLRAYLVDLVGTIRGNAEEVAGSSRALADLSSGLHDGAQRQAGDTAQIRDSLGELEATIQQVAGDASQAAGASRSAGFAVEQGQRVIGLSLTGLHALVGEVQQNAQMIEKLAEESATIGGVLTVIRSIADQTNLLALNAAIEAARAGEAGRGFAVVADEVRSLAQRTAGATAEIQGLIAGLQTAAHQSVQGMRAQVEHAEATAQQAQAADGALDEIVGAIQTISETAVRIADVTAQQSGAVSEIRDNSERIHQLGEDNLLRIGQGRSQGEHLLVLGGQLNTAVQAFRVSPALPPYGDQMWEGACSR</sequence>
<evidence type="ECO:0000256" key="5">
    <source>
        <dbReference type="ARBA" id="ARBA00022989"/>
    </source>
</evidence>
<dbReference type="SUPFAM" id="SSF58104">
    <property type="entry name" value="Methyl-accepting chemotaxis protein (MCP) signaling domain"/>
    <property type="match status" value="1"/>
</dbReference>
<evidence type="ECO:0000259" key="10">
    <source>
        <dbReference type="PROSITE" id="PS50111"/>
    </source>
</evidence>
<keyword evidence="5" id="KW-1133">Transmembrane helix</keyword>
<feature type="domain" description="Methyl-accepting transducer" evidence="10">
    <location>
        <begin position="381"/>
        <end position="617"/>
    </location>
</feature>
<dbReference type="SMART" id="SM00283">
    <property type="entry name" value="MA"/>
    <property type="match status" value="1"/>
</dbReference>
<dbReference type="GO" id="GO:0006935">
    <property type="term" value="P:chemotaxis"/>
    <property type="evidence" value="ECO:0007669"/>
    <property type="project" value="InterPro"/>
</dbReference>
<evidence type="ECO:0000313" key="15">
    <source>
        <dbReference type="Proteomes" id="UP000620382"/>
    </source>
</evidence>
<comment type="subcellular location">
    <subcellularLocation>
        <location evidence="1">Cell membrane</location>
        <topology evidence="1">Multi-pass membrane protein</topology>
    </subcellularLocation>
</comment>
<dbReference type="Proteomes" id="UP000408764">
    <property type="component" value="Unassembled WGS sequence"/>
</dbReference>
<dbReference type="GO" id="GO:0004888">
    <property type="term" value="F:transmembrane signaling receptor activity"/>
    <property type="evidence" value="ECO:0007669"/>
    <property type="project" value="InterPro"/>
</dbReference>
<dbReference type="AlphaFoldDB" id="A0A5P1DCE3"/>
<evidence type="ECO:0000259" key="11">
    <source>
        <dbReference type="PROSITE" id="PS50885"/>
    </source>
</evidence>
<comment type="caution">
    <text evidence="13">The sequence shown here is derived from an EMBL/GenBank/DDBJ whole genome shotgun (WGS) entry which is preliminary data.</text>
</comment>
<dbReference type="Gene3D" id="1.10.287.950">
    <property type="entry name" value="Methyl-accepting chemotaxis protein"/>
    <property type="match status" value="1"/>
</dbReference>
<comment type="similarity">
    <text evidence="8">Belongs to the methyl-accepting chemotaxis (MCP) protein family.</text>
</comment>
<dbReference type="EMBL" id="VOIW01000004">
    <property type="protein sequence ID" value="MRJ38154.1"/>
    <property type="molecule type" value="Genomic_DNA"/>
</dbReference>
<feature type="domain" description="HAMP" evidence="11">
    <location>
        <begin position="323"/>
        <end position="376"/>
    </location>
</feature>
<dbReference type="FunFam" id="1.10.287.950:FF:000001">
    <property type="entry name" value="Methyl-accepting chemotaxis sensory transducer"/>
    <property type="match status" value="1"/>
</dbReference>
<dbReference type="RefSeq" id="WP_153871493.1">
    <property type="nucleotide sequence ID" value="NZ_JAEKCT010000004.1"/>
</dbReference>
<evidence type="ECO:0000313" key="14">
    <source>
        <dbReference type="Proteomes" id="UP000408764"/>
    </source>
</evidence>
<evidence type="ECO:0000256" key="6">
    <source>
        <dbReference type="ARBA" id="ARBA00023136"/>
    </source>
</evidence>
<dbReference type="Proteomes" id="UP000620382">
    <property type="component" value="Unassembled WGS sequence"/>
</dbReference>
<dbReference type="InterPro" id="IPR004089">
    <property type="entry name" value="MCPsignal_dom"/>
</dbReference>
<dbReference type="InterPro" id="IPR004090">
    <property type="entry name" value="Chemotax_Me-accpt_rcpt"/>
</dbReference>
<evidence type="ECO:0000256" key="1">
    <source>
        <dbReference type="ARBA" id="ARBA00004651"/>
    </source>
</evidence>
<dbReference type="PROSITE" id="PS50111">
    <property type="entry name" value="CHEMOTAXIS_TRANSDUC_2"/>
    <property type="match status" value="1"/>
</dbReference>
<dbReference type="PROSITE" id="PS50885">
    <property type="entry name" value="HAMP"/>
    <property type="match status" value="1"/>
</dbReference>
<keyword evidence="3" id="KW-0488">Methylation</keyword>
<evidence type="ECO:0000256" key="7">
    <source>
        <dbReference type="ARBA" id="ARBA00023224"/>
    </source>
</evidence>
<keyword evidence="6" id="KW-0472">Membrane</keyword>
<keyword evidence="7 9" id="KW-0807">Transducer</keyword>
<reference evidence="12 15" key="2">
    <citation type="submission" date="2021-01" db="EMBL/GenBank/DDBJ databases">
        <title>Antibiotic resistance and phylogeny of Pseudomonas spp. isolated over three decades from chicken meat in the Norwegian food chain.</title>
        <authorList>
            <person name="Moen B."/>
        </authorList>
    </citation>
    <scope>NUCLEOTIDE SEQUENCE [LARGE SCALE GENOMIC DNA]</scope>
    <source>
        <strain evidence="12 15">MF6766</strain>
    </source>
</reference>
<dbReference type="GO" id="GO:0007165">
    <property type="term" value="P:signal transduction"/>
    <property type="evidence" value="ECO:0007669"/>
    <property type="project" value="UniProtKB-KW"/>
</dbReference>
<gene>
    <name evidence="13" type="ORF">FRT59_14415</name>
    <name evidence="12" type="ORF">JJD71_18015</name>
</gene>
<evidence type="ECO:0000313" key="13">
    <source>
        <dbReference type="EMBL" id="MRJ38154.1"/>
    </source>
</evidence>
<evidence type="ECO:0000256" key="3">
    <source>
        <dbReference type="ARBA" id="ARBA00022481"/>
    </source>
</evidence>
<evidence type="ECO:0000313" key="12">
    <source>
        <dbReference type="EMBL" id="MBK3460971.1"/>
    </source>
</evidence>
<keyword evidence="15" id="KW-1185">Reference proteome</keyword>
<dbReference type="GO" id="GO:0005886">
    <property type="term" value="C:plasma membrane"/>
    <property type="evidence" value="ECO:0007669"/>
    <property type="project" value="UniProtKB-SubCell"/>
</dbReference>
<dbReference type="PANTHER" id="PTHR32089">
    <property type="entry name" value="METHYL-ACCEPTING CHEMOTAXIS PROTEIN MCPB"/>
    <property type="match status" value="1"/>
</dbReference>
<name>A0A5P1DCE3_9PSED</name>
<evidence type="ECO:0000256" key="8">
    <source>
        <dbReference type="ARBA" id="ARBA00029447"/>
    </source>
</evidence>
<proteinExistence type="inferred from homology"/>
<evidence type="ECO:0000256" key="9">
    <source>
        <dbReference type="PROSITE-ProRule" id="PRU00284"/>
    </source>
</evidence>
<evidence type="ECO:0000256" key="4">
    <source>
        <dbReference type="ARBA" id="ARBA00022692"/>
    </source>
</evidence>
<dbReference type="PRINTS" id="PR00260">
    <property type="entry name" value="CHEMTRNSDUCR"/>
</dbReference>
<reference evidence="13 14" key="1">
    <citation type="submission" date="2019-08" db="EMBL/GenBank/DDBJ databases">
        <title>Pseudomonas haemolytica sp. nov. isolated from raw milk and skim milk concentrate.</title>
        <authorList>
            <person name="Hofmann K."/>
            <person name="Huptas C."/>
            <person name="Doll E."/>
            <person name="Scherer S."/>
            <person name="Wenning M."/>
        </authorList>
    </citation>
    <scope>NUCLEOTIDE SEQUENCE [LARGE SCALE GENOMIC DNA]</scope>
    <source>
        <strain evidence="13 14">DSM 108987</strain>
    </source>
</reference>
<organism evidence="13 14">
    <name type="scientific">Pseudomonas haemolytica</name>
    <dbReference type="NCBI Taxonomy" id="2600065"/>
    <lineage>
        <taxon>Bacteria</taxon>
        <taxon>Pseudomonadati</taxon>
        <taxon>Pseudomonadota</taxon>
        <taxon>Gammaproteobacteria</taxon>
        <taxon>Pseudomonadales</taxon>
        <taxon>Pseudomonadaceae</taxon>
        <taxon>Pseudomonas</taxon>
    </lineage>
</organism>
<evidence type="ECO:0000256" key="2">
    <source>
        <dbReference type="ARBA" id="ARBA00022475"/>
    </source>
</evidence>
<dbReference type="PANTHER" id="PTHR32089:SF119">
    <property type="entry name" value="METHYL-ACCEPTING CHEMOTAXIS PROTEIN CTPL"/>
    <property type="match status" value="1"/>
</dbReference>